<reference evidence="1" key="1">
    <citation type="submission" date="2020-05" db="EMBL/GenBank/DDBJ databases">
        <title>WGS assembly of Panicum virgatum.</title>
        <authorList>
            <person name="Lovell J.T."/>
            <person name="Jenkins J."/>
            <person name="Shu S."/>
            <person name="Juenger T.E."/>
            <person name="Schmutz J."/>
        </authorList>
    </citation>
    <scope>NUCLEOTIDE SEQUENCE</scope>
    <source>
        <strain evidence="1">AP13</strain>
    </source>
</reference>
<dbReference type="AlphaFoldDB" id="A0A8T0UMX1"/>
<comment type="caution">
    <text evidence="1">The sequence shown here is derived from an EMBL/GenBank/DDBJ whole genome shotgun (WGS) entry which is preliminary data.</text>
</comment>
<organism evidence="1 2">
    <name type="scientific">Panicum virgatum</name>
    <name type="common">Blackwell switchgrass</name>
    <dbReference type="NCBI Taxonomy" id="38727"/>
    <lineage>
        <taxon>Eukaryota</taxon>
        <taxon>Viridiplantae</taxon>
        <taxon>Streptophyta</taxon>
        <taxon>Embryophyta</taxon>
        <taxon>Tracheophyta</taxon>
        <taxon>Spermatophyta</taxon>
        <taxon>Magnoliopsida</taxon>
        <taxon>Liliopsida</taxon>
        <taxon>Poales</taxon>
        <taxon>Poaceae</taxon>
        <taxon>PACMAD clade</taxon>
        <taxon>Panicoideae</taxon>
        <taxon>Panicodae</taxon>
        <taxon>Paniceae</taxon>
        <taxon>Panicinae</taxon>
        <taxon>Panicum</taxon>
        <taxon>Panicum sect. Hiantes</taxon>
    </lineage>
</organism>
<keyword evidence="2" id="KW-1185">Reference proteome</keyword>
<evidence type="ECO:0000313" key="2">
    <source>
        <dbReference type="Proteomes" id="UP000823388"/>
    </source>
</evidence>
<evidence type="ECO:0000313" key="1">
    <source>
        <dbReference type="EMBL" id="KAG2622456.1"/>
    </source>
</evidence>
<protein>
    <submittedName>
        <fullName evidence="1">Uncharacterized protein</fullName>
    </submittedName>
</protein>
<accession>A0A8T0UMX1</accession>
<dbReference type="EMBL" id="CM029042">
    <property type="protein sequence ID" value="KAG2622456.1"/>
    <property type="molecule type" value="Genomic_DNA"/>
</dbReference>
<sequence length="59" mass="6584">MFSETLIHVTGRNSHICGISFQCCCSGGIDGYFVPNRSWLARSCVYRDCSAVEILPRLI</sequence>
<dbReference type="Proteomes" id="UP000823388">
    <property type="component" value="Chromosome 3N"/>
</dbReference>
<name>A0A8T0UMX1_PANVG</name>
<gene>
    <name evidence="1" type="ORF">PVAP13_3NG261200</name>
</gene>
<proteinExistence type="predicted"/>